<feature type="transmembrane region" description="Helical" evidence="6">
    <location>
        <begin position="132"/>
        <end position="151"/>
    </location>
</feature>
<dbReference type="Pfam" id="PF01184">
    <property type="entry name" value="Gpr1_Fun34_YaaH"/>
    <property type="match status" value="1"/>
</dbReference>
<dbReference type="PANTHER" id="PTHR31123">
    <property type="entry name" value="ACCUMULATION OF DYADS PROTEIN 2-RELATED"/>
    <property type="match status" value="1"/>
</dbReference>
<keyword evidence="8" id="KW-1185">Reference proteome</keyword>
<accession>A0A9D4U9L4</accession>
<dbReference type="InterPro" id="IPR051633">
    <property type="entry name" value="AceTr"/>
</dbReference>
<dbReference type="AlphaFoldDB" id="A0A9D4U9L4"/>
<dbReference type="Proteomes" id="UP000886520">
    <property type="component" value="Chromosome 21"/>
</dbReference>
<evidence type="ECO:0000256" key="3">
    <source>
        <dbReference type="ARBA" id="ARBA00022692"/>
    </source>
</evidence>
<evidence type="ECO:0000256" key="5">
    <source>
        <dbReference type="ARBA" id="ARBA00023136"/>
    </source>
</evidence>
<dbReference type="InterPro" id="IPR000791">
    <property type="entry name" value="Gpr1/Fun34/SatP-like"/>
</dbReference>
<reference evidence="7" key="1">
    <citation type="submission" date="2021-01" db="EMBL/GenBank/DDBJ databases">
        <title>Adiantum capillus-veneris genome.</title>
        <authorList>
            <person name="Fang Y."/>
            <person name="Liao Q."/>
        </authorList>
    </citation>
    <scope>NUCLEOTIDE SEQUENCE</scope>
    <source>
        <strain evidence="7">H3</strain>
        <tissue evidence="7">Leaf</tissue>
    </source>
</reference>
<dbReference type="EMBL" id="JABFUD020000021">
    <property type="protein sequence ID" value="KAI5062896.1"/>
    <property type="molecule type" value="Genomic_DNA"/>
</dbReference>
<evidence type="ECO:0000256" key="4">
    <source>
        <dbReference type="ARBA" id="ARBA00022989"/>
    </source>
</evidence>
<keyword evidence="3 6" id="KW-0812">Transmembrane</keyword>
<comment type="subcellular location">
    <subcellularLocation>
        <location evidence="1">Membrane</location>
        <topology evidence="1">Multi-pass membrane protein</topology>
    </subcellularLocation>
</comment>
<comment type="similarity">
    <text evidence="2">Belongs to the acetate uptake transporter (AceTr) (TC 2.A.96) family.</text>
</comment>
<gene>
    <name evidence="7" type="ORF">GOP47_0021443</name>
</gene>
<protein>
    <recommendedName>
        <fullName evidence="9">GPR1/FUN34/yaaH family protein</fullName>
    </recommendedName>
</protein>
<feature type="transmembrane region" description="Helical" evidence="6">
    <location>
        <begin position="74"/>
        <end position="98"/>
    </location>
</feature>
<evidence type="ECO:0000313" key="8">
    <source>
        <dbReference type="Proteomes" id="UP000886520"/>
    </source>
</evidence>
<feature type="transmembrane region" description="Helical" evidence="6">
    <location>
        <begin position="104"/>
        <end position="125"/>
    </location>
</feature>
<name>A0A9D4U9L4_ADICA</name>
<keyword evidence="4 6" id="KW-1133">Transmembrane helix</keyword>
<evidence type="ECO:0000256" key="6">
    <source>
        <dbReference type="SAM" id="Phobius"/>
    </source>
</evidence>
<dbReference type="PANTHER" id="PTHR31123:SF1">
    <property type="entry name" value="ACCUMULATION OF DYADS PROTEIN 2-RELATED"/>
    <property type="match status" value="1"/>
</dbReference>
<evidence type="ECO:0008006" key="9">
    <source>
        <dbReference type="Google" id="ProtNLM"/>
    </source>
</evidence>
<evidence type="ECO:0000313" key="7">
    <source>
        <dbReference type="EMBL" id="KAI5062896.1"/>
    </source>
</evidence>
<feature type="transmembrane region" description="Helical" evidence="6">
    <location>
        <begin position="171"/>
        <end position="191"/>
    </location>
</feature>
<comment type="caution">
    <text evidence="7">The sequence shown here is derived from an EMBL/GenBank/DDBJ whole genome shotgun (WGS) entry which is preliminary data.</text>
</comment>
<organism evidence="7 8">
    <name type="scientific">Adiantum capillus-veneris</name>
    <name type="common">Maidenhair fern</name>
    <dbReference type="NCBI Taxonomy" id="13818"/>
    <lineage>
        <taxon>Eukaryota</taxon>
        <taxon>Viridiplantae</taxon>
        <taxon>Streptophyta</taxon>
        <taxon>Embryophyta</taxon>
        <taxon>Tracheophyta</taxon>
        <taxon>Polypodiopsida</taxon>
        <taxon>Polypodiidae</taxon>
        <taxon>Polypodiales</taxon>
        <taxon>Pteridineae</taxon>
        <taxon>Pteridaceae</taxon>
        <taxon>Vittarioideae</taxon>
        <taxon>Adiantum</taxon>
    </lineage>
</organism>
<sequence>MAIANPGPLGLGAFALTTFVLSCYNAGIFGVSTTDPVNVITGLALFYGGLAQILAGMWEFAVGNTFGATAFTSYGAFWLAFATFLIPSFGVGAAYTAAQTPDSVVLHASAIFLLAWTIFTFLMFVASLRTTIALALLFLFLTITFALLTAAEFGSRALGDLGSFTNTHRVAGFFGIATAALAWYSALAGLLGSQPRPLFTLPVGRFPLRFVVGPSSASSSSPPTKSRR</sequence>
<dbReference type="GO" id="GO:0015123">
    <property type="term" value="F:acetate transmembrane transporter activity"/>
    <property type="evidence" value="ECO:0007669"/>
    <property type="project" value="TreeGrafter"/>
</dbReference>
<dbReference type="OrthoDB" id="2012235at2759"/>
<keyword evidence="5 6" id="KW-0472">Membrane</keyword>
<dbReference type="NCBIfam" id="NF038013">
    <property type="entry name" value="AceTr_1"/>
    <property type="match status" value="1"/>
</dbReference>
<proteinExistence type="inferred from homology"/>
<dbReference type="GO" id="GO:0005886">
    <property type="term" value="C:plasma membrane"/>
    <property type="evidence" value="ECO:0007669"/>
    <property type="project" value="TreeGrafter"/>
</dbReference>
<evidence type="ECO:0000256" key="1">
    <source>
        <dbReference type="ARBA" id="ARBA00004141"/>
    </source>
</evidence>
<feature type="transmembrane region" description="Helical" evidence="6">
    <location>
        <begin position="40"/>
        <end position="62"/>
    </location>
</feature>
<evidence type="ECO:0000256" key="2">
    <source>
        <dbReference type="ARBA" id="ARBA00005587"/>
    </source>
</evidence>